<accession>A0A0F9C0X3</accession>
<proteinExistence type="predicted"/>
<name>A0A0F9C0X3_9ZZZZ</name>
<protein>
    <submittedName>
        <fullName evidence="1">Uncharacterized protein</fullName>
    </submittedName>
</protein>
<dbReference type="EMBL" id="LAZR01038325">
    <property type="protein sequence ID" value="KKL19862.1"/>
    <property type="molecule type" value="Genomic_DNA"/>
</dbReference>
<feature type="non-terminal residue" evidence="1">
    <location>
        <position position="1"/>
    </location>
</feature>
<sequence>PLPKVIICHHRLIEITNYNHTHCLEELRENNVILALVGDFHKSQKRIDEINGIKVITAGSLLAKTSERVSGFDIMNREFNIYDLNIEKGIISYSTFIKTQDWEELKREKVDLPFGTKTLRNERENEIIISKLEQIEDKIHINNPTEEMIIEHMDSHFYDYMRIK</sequence>
<dbReference type="SUPFAM" id="SSF56300">
    <property type="entry name" value="Metallo-dependent phosphatases"/>
    <property type="match status" value="1"/>
</dbReference>
<dbReference type="AlphaFoldDB" id="A0A0F9C0X3"/>
<comment type="caution">
    <text evidence="1">The sequence shown here is derived from an EMBL/GenBank/DDBJ whole genome shotgun (WGS) entry which is preliminary data.</text>
</comment>
<evidence type="ECO:0000313" key="1">
    <source>
        <dbReference type="EMBL" id="KKL19862.1"/>
    </source>
</evidence>
<dbReference type="InterPro" id="IPR029052">
    <property type="entry name" value="Metallo-depent_PP-like"/>
</dbReference>
<reference evidence="1" key="1">
    <citation type="journal article" date="2015" name="Nature">
        <title>Complex archaea that bridge the gap between prokaryotes and eukaryotes.</title>
        <authorList>
            <person name="Spang A."/>
            <person name="Saw J.H."/>
            <person name="Jorgensen S.L."/>
            <person name="Zaremba-Niedzwiedzka K."/>
            <person name="Martijn J."/>
            <person name="Lind A.E."/>
            <person name="van Eijk R."/>
            <person name="Schleper C."/>
            <person name="Guy L."/>
            <person name="Ettema T.J."/>
        </authorList>
    </citation>
    <scope>NUCLEOTIDE SEQUENCE</scope>
</reference>
<gene>
    <name evidence="1" type="ORF">LCGC14_2461230</name>
</gene>
<organism evidence="1">
    <name type="scientific">marine sediment metagenome</name>
    <dbReference type="NCBI Taxonomy" id="412755"/>
    <lineage>
        <taxon>unclassified sequences</taxon>
        <taxon>metagenomes</taxon>
        <taxon>ecological metagenomes</taxon>
    </lineage>
</organism>